<dbReference type="GO" id="GO:0005525">
    <property type="term" value="F:GTP binding"/>
    <property type="evidence" value="ECO:0007669"/>
    <property type="project" value="UniProtKB-KW"/>
</dbReference>
<gene>
    <name evidence="5" type="ORF">NKR19_g9373</name>
</gene>
<keyword evidence="2" id="KW-0547">Nucleotide-binding</keyword>
<dbReference type="InterPro" id="IPR003578">
    <property type="entry name" value="Small_GTPase_Rho"/>
</dbReference>
<accession>A0AA38RJL1</accession>
<evidence type="ECO:0000256" key="2">
    <source>
        <dbReference type="ARBA" id="ARBA00022741"/>
    </source>
</evidence>
<name>A0AA38RJL1_9PEZI</name>
<dbReference type="SUPFAM" id="SSF52540">
    <property type="entry name" value="P-loop containing nucleoside triphosphate hydrolases"/>
    <property type="match status" value="1"/>
</dbReference>
<sequence length="801" mass="90260">MDSKRETNGTPRQQVCSFHTPVFPRVGRHRRDDKDSDINRGPPNAVLTGHAQQGSDTGDDTEMHGIKDHWELVENETPPYIRAEQAQARREAALAAQGIATEDVFQEPYPSFTREPPTDTLDSAGNRVRVYEHTTARHITFAPGTVPPRPRAPGAPMFESTRRPTPFPLVAQPHRQVENGSPPFFGVERRPTPFPRGVLDLSKMPSQQEIEFQQRADEGYRAYQDALERVVTNRRTDVDRSNGEIRMHTGPLPTHPDGRFKHPPLGWRESDLDERQMIIDEYGVVPWEDQTPYILAAADRRRGIYNPLRPTQPTWEEEDDSDDGPDPNLIPAARGRAVEYPEDEDGDDEASMKQNRPEDDQQRPQARRILRVMNPDPDVEAALKAQKQQSSKPAICRNANVDQAPLYGKLVFDNDVRLQKYDPSHRFHEWLRDASRAAENRDDFFHEWLRAKEAESATKPRLMRKPNFGSPIGSKIAPARSNAATAGDSSSPLARNPVERMDCTKDGKRGADSLVDERPSKRSRLASTFRRKLSLSGTAVGATQCSGDTSHSSNKRRISGLDIFNVRSFPSVRSGLSRASSVGPKRVRVAIVGDSSAGKTTLLNRLYTGMYQPAEKSVYYRNNDHSMFVDGFPIIFEAWDIPGDLSADETHPLNRSFFDAALICFSVDNVQNVDKAPQWVSVLQSCLVVDIPLYLAGTKIDARPSFPKLRLPFMNEATPSSLEQCENIARKIGAVEYFECSAKTGEGVKDMFDTIIKYARSKKDEEELKRASRLRKEKFKRSMHDTGRRITSLFLRKGKHA</sequence>
<reference evidence="5" key="1">
    <citation type="submission" date="2022-07" db="EMBL/GenBank/DDBJ databases">
        <title>Fungi with potential for degradation of polypropylene.</title>
        <authorList>
            <person name="Gostincar C."/>
        </authorList>
    </citation>
    <scope>NUCLEOTIDE SEQUENCE</scope>
    <source>
        <strain evidence="5">EXF-13287</strain>
    </source>
</reference>
<dbReference type="SMART" id="SM00174">
    <property type="entry name" value="RHO"/>
    <property type="match status" value="1"/>
</dbReference>
<feature type="compositionally biased region" description="Acidic residues" evidence="4">
    <location>
        <begin position="340"/>
        <end position="349"/>
    </location>
</feature>
<dbReference type="PROSITE" id="PS51419">
    <property type="entry name" value="RAB"/>
    <property type="match status" value="1"/>
</dbReference>
<dbReference type="EMBL" id="JANBVN010000222">
    <property type="protein sequence ID" value="KAJ9132224.1"/>
    <property type="molecule type" value="Genomic_DNA"/>
</dbReference>
<feature type="region of interest" description="Disordered" evidence="4">
    <location>
        <begin position="462"/>
        <end position="528"/>
    </location>
</feature>
<feature type="region of interest" description="Disordered" evidence="4">
    <location>
        <begin position="1"/>
        <end position="63"/>
    </location>
</feature>
<protein>
    <recommendedName>
        <fullName evidence="7">P-loop containing nucleoside triphosphate hydrolase protein</fullName>
    </recommendedName>
</protein>
<keyword evidence="1" id="KW-0488">Methylation</keyword>
<feature type="region of interest" description="Disordered" evidence="4">
    <location>
        <begin position="305"/>
        <end position="365"/>
    </location>
</feature>
<evidence type="ECO:0000313" key="5">
    <source>
        <dbReference type="EMBL" id="KAJ9132224.1"/>
    </source>
</evidence>
<dbReference type="PRINTS" id="PR00449">
    <property type="entry name" value="RASTRNSFRMNG"/>
</dbReference>
<dbReference type="InterPro" id="IPR005225">
    <property type="entry name" value="Small_GTP-bd"/>
</dbReference>
<dbReference type="GO" id="GO:0007264">
    <property type="term" value="P:small GTPase-mediated signal transduction"/>
    <property type="evidence" value="ECO:0007669"/>
    <property type="project" value="InterPro"/>
</dbReference>
<dbReference type="GO" id="GO:0003924">
    <property type="term" value="F:GTPase activity"/>
    <property type="evidence" value="ECO:0007669"/>
    <property type="project" value="InterPro"/>
</dbReference>
<dbReference type="PANTHER" id="PTHR24072">
    <property type="entry name" value="RHO FAMILY GTPASE"/>
    <property type="match status" value="1"/>
</dbReference>
<feature type="compositionally biased region" description="Acidic residues" evidence="4">
    <location>
        <begin position="315"/>
        <end position="325"/>
    </location>
</feature>
<keyword evidence="6" id="KW-1185">Reference proteome</keyword>
<proteinExistence type="predicted"/>
<dbReference type="Proteomes" id="UP001174691">
    <property type="component" value="Unassembled WGS sequence"/>
</dbReference>
<feature type="compositionally biased region" description="Polar residues" evidence="4">
    <location>
        <begin position="8"/>
        <end position="17"/>
    </location>
</feature>
<dbReference type="Gene3D" id="3.40.50.300">
    <property type="entry name" value="P-loop containing nucleotide triphosphate hydrolases"/>
    <property type="match status" value="1"/>
</dbReference>
<dbReference type="AlphaFoldDB" id="A0AA38RJL1"/>
<organism evidence="5 6">
    <name type="scientific">Coniochaeta hoffmannii</name>
    <dbReference type="NCBI Taxonomy" id="91930"/>
    <lineage>
        <taxon>Eukaryota</taxon>
        <taxon>Fungi</taxon>
        <taxon>Dikarya</taxon>
        <taxon>Ascomycota</taxon>
        <taxon>Pezizomycotina</taxon>
        <taxon>Sordariomycetes</taxon>
        <taxon>Sordariomycetidae</taxon>
        <taxon>Coniochaetales</taxon>
        <taxon>Coniochaetaceae</taxon>
        <taxon>Coniochaeta</taxon>
    </lineage>
</organism>
<dbReference type="NCBIfam" id="TIGR00231">
    <property type="entry name" value="small_GTP"/>
    <property type="match status" value="1"/>
</dbReference>
<evidence type="ECO:0000256" key="4">
    <source>
        <dbReference type="SAM" id="MobiDB-lite"/>
    </source>
</evidence>
<dbReference type="InterPro" id="IPR001806">
    <property type="entry name" value="Small_GTPase"/>
</dbReference>
<dbReference type="InterPro" id="IPR027417">
    <property type="entry name" value="P-loop_NTPase"/>
</dbReference>
<dbReference type="Pfam" id="PF00071">
    <property type="entry name" value="Ras"/>
    <property type="match status" value="1"/>
</dbReference>
<evidence type="ECO:0000256" key="1">
    <source>
        <dbReference type="ARBA" id="ARBA00022481"/>
    </source>
</evidence>
<dbReference type="SMART" id="SM00175">
    <property type="entry name" value="RAB"/>
    <property type="match status" value="1"/>
</dbReference>
<evidence type="ECO:0008006" key="7">
    <source>
        <dbReference type="Google" id="ProtNLM"/>
    </source>
</evidence>
<evidence type="ECO:0000313" key="6">
    <source>
        <dbReference type="Proteomes" id="UP001174691"/>
    </source>
</evidence>
<feature type="compositionally biased region" description="Basic and acidic residues" evidence="4">
    <location>
        <begin position="497"/>
        <end position="520"/>
    </location>
</feature>
<comment type="caution">
    <text evidence="5">The sequence shown here is derived from an EMBL/GenBank/DDBJ whole genome shotgun (WGS) entry which is preliminary data.</text>
</comment>
<feature type="compositionally biased region" description="Polar residues" evidence="4">
    <location>
        <begin position="482"/>
        <end position="493"/>
    </location>
</feature>
<evidence type="ECO:0000256" key="3">
    <source>
        <dbReference type="ARBA" id="ARBA00023134"/>
    </source>
</evidence>
<keyword evidence="3" id="KW-0342">GTP-binding</keyword>